<evidence type="ECO:0000256" key="1">
    <source>
        <dbReference type="ARBA" id="ARBA00008239"/>
    </source>
</evidence>
<accession>J9A0D5</accession>
<dbReference type="HOGENOM" id="CLU_503450_0_0_1"/>
<dbReference type="AlphaFoldDB" id="J9A0D5"/>
<dbReference type="OrthoDB" id="2196062at2759"/>
<protein>
    <submittedName>
        <fullName evidence="4">Uncharacterized protein</fullName>
    </submittedName>
</protein>
<comment type="caution">
    <text evidence="4">The sequence shown here is derived from an EMBL/GenBank/DDBJ whole genome shotgun (WGS) entry which is preliminary data.</text>
</comment>
<reference evidence="4 5" key="1">
    <citation type="submission" date="2011-08" db="EMBL/GenBank/DDBJ databases">
        <authorList>
            <person name="Liu Z.J."/>
            <person name="Shi F.L."/>
            <person name="Lu J.Q."/>
            <person name="Li M."/>
            <person name="Wang Z.L."/>
        </authorList>
    </citation>
    <scope>NUCLEOTIDE SEQUENCE [LARGE SCALE GENOMIC DNA]</scope>
    <source>
        <strain evidence="4 5">USNM 41457</strain>
    </source>
</reference>
<dbReference type="Proteomes" id="UP000003163">
    <property type="component" value="Unassembled WGS sequence"/>
</dbReference>
<dbReference type="GO" id="GO:0051082">
    <property type="term" value="F:unfolded protein binding"/>
    <property type="evidence" value="ECO:0007669"/>
    <property type="project" value="InterPro"/>
</dbReference>
<feature type="compositionally biased region" description="Basic and acidic residues" evidence="3">
    <location>
        <begin position="453"/>
        <end position="468"/>
    </location>
</feature>
<evidence type="ECO:0000256" key="3">
    <source>
        <dbReference type="SAM" id="MobiDB-lite"/>
    </source>
</evidence>
<dbReference type="GO" id="GO:0005524">
    <property type="term" value="F:ATP binding"/>
    <property type="evidence" value="ECO:0007669"/>
    <property type="project" value="InterPro"/>
</dbReference>
<evidence type="ECO:0000313" key="4">
    <source>
        <dbReference type="EMBL" id="EJW05378.1"/>
    </source>
</evidence>
<reference evidence="5" key="2">
    <citation type="submission" date="2015-07" db="EMBL/GenBank/DDBJ databases">
        <title>Contrasting host-pathogen interactions and genome evolution in two generalist and specialist microsporidian pathogens of mosquitoes.</title>
        <authorList>
            <consortium name="The Broad Institute Genomics Platform"/>
            <consortium name="The Broad Institute Genome Sequencing Center for Infectious Disease"/>
            <person name="Cuomo C.A."/>
            <person name="Sanscrainte N.D."/>
            <person name="Goldberg J.M."/>
            <person name="Heiman D."/>
            <person name="Young S."/>
            <person name="Zeng Q."/>
            <person name="Becnel J.J."/>
            <person name="Birren B.W."/>
        </authorList>
    </citation>
    <scope>NUCLEOTIDE SEQUENCE [LARGE SCALE GENOMIC DNA]</scope>
    <source>
        <strain evidence="5">USNM 41457</strain>
    </source>
</reference>
<organism evidence="4 5">
    <name type="scientific">Edhazardia aedis (strain USNM 41457)</name>
    <name type="common">Microsporidian parasite</name>
    <dbReference type="NCBI Taxonomy" id="1003232"/>
    <lineage>
        <taxon>Eukaryota</taxon>
        <taxon>Fungi</taxon>
        <taxon>Fungi incertae sedis</taxon>
        <taxon>Microsporidia</taxon>
        <taxon>Edhazardia</taxon>
    </lineage>
</organism>
<proteinExistence type="inferred from homology"/>
<gene>
    <name evidence="4" type="ORF">EDEG_00576</name>
</gene>
<dbReference type="GO" id="GO:0016887">
    <property type="term" value="F:ATP hydrolysis activity"/>
    <property type="evidence" value="ECO:0007669"/>
    <property type="project" value="InterPro"/>
</dbReference>
<dbReference type="GO" id="GO:0140662">
    <property type="term" value="F:ATP-dependent protein folding chaperone"/>
    <property type="evidence" value="ECO:0007669"/>
    <property type="project" value="InterPro"/>
</dbReference>
<dbReference type="Gene3D" id="1.20.120.790">
    <property type="entry name" value="Heat shock protein 90, C-terminal domain"/>
    <property type="match status" value="1"/>
</dbReference>
<dbReference type="STRING" id="1003232.J9A0D5"/>
<keyword evidence="2" id="KW-0143">Chaperone</keyword>
<feature type="region of interest" description="Disordered" evidence="3">
    <location>
        <begin position="151"/>
        <end position="170"/>
    </location>
</feature>
<feature type="region of interest" description="Disordered" evidence="3">
    <location>
        <begin position="446"/>
        <end position="541"/>
    </location>
</feature>
<dbReference type="SUPFAM" id="SSF54211">
    <property type="entry name" value="Ribosomal protein S5 domain 2-like"/>
    <property type="match status" value="1"/>
</dbReference>
<evidence type="ECO:0000256" key="2">
    <source>
        <dbReference type="ARBA" id="ARBA00023186"/>
    </source>
</evidence>
<sequence>MIFVPAFEDNIMTTGKEPDPGSFEIFVHGCKLHKTLELPEFLKPFSFIIKSNDCNLSSSREDFLEPLMPTKLINELIKCVVELLIQQSDDDLFKMERIIKQGLIEAKKSNADHKVIEKFMGICAFETDKGNMSLFKFAELLNSIEEEQRALKKDNEEEKKDASDKENSKKTDNLKYPDYIRYEEIYFTTVPSNLVKNTLNPTVDGAKAPFIFAATIMDEQIIQAISTYRGKKFVDLSTKKFINKKIVDDINGKTKFKDLIDFITKKLANFISSVEISEQLDKCPVKVQKGHGQISSAFKSIIGVSKLESNPLRSFFEGKPVLQINTDHQDIIKINELIKLSKDSNDKKETSESKIEVETCKETGNVVLKYNPLALAEESLILMFFAATITCGVDLYDKRNAPLYLTNIVKKKLNLDVADIVAEKSAFDFGSMANMFGGMGNNQDNTGNFDFGMDDHNDLENLDNKDDQENIEDSSEIADNNHENVNDLENEQEKNNKNEEVKTDQKEDAVENQENKKINNEDQVKNDKEVPQIHDSVRDEL</sequence>
<dbReference type="VEuPathDB" id="MicrosporidiaDB:EDEG_00576"/>
<keyword evidence="5" id="KW-1185">Reference proteome</keyword>
<evidence type="ECO:0000313" key="5">
    <source>
        <dbReference type="Proteomes" id="UP000003163"/>
    </source>
</evidence>
<dbReference type="SUPFAM" id="SSF110942">
    <property type="entry name" value="HSP90 C-terminal domain"/>
    <property type="match status" value="1"/>
</dbReference>
<dbReference type="InterPro" id="IPR001404">
    <property type="entry name" value="Hsp90_fam"/>
</dbReference>
<dbReference type="InParanoid" id="J9A0D5"/>
<dbReference type="InterPro" id="IPR037196">
    <property type="entry name" value="HSP90_C"/>
</dbReference>
<name>J9A0D5_EDHAE</name>
<dbReference type="EMBL" id="AFBI03000007">
    <property type="protein sequence ID" value="EJW05378.1"/>
    <property type="molecule type" value="Genomic_DNA"/>
</dbReference>
<dbReference type="Pfam" id="PF00183">
    <property type="entry name" value="HSP90"/>
    <property type="match status" value="1"/>
</dbReference>
<comment type="similarity">
    <text evidence="1">Belongs to the heat shock protein 90 family.</text>
</comment>
<dbReference type="InterPro" id="IPR020568">
    <property type="entry name" value="Ribosomal_Su5_D2-typ_SF"/>
</dbReference>
<feature type="compositionally biased region" description="Basic and acidic residues" evidence="3">
    <location>
        <begin position="479"/>
        <end position="541"/>
    </location>
</feature>
<dbReference type="PANTHER" id="PTHR11528">
    <property type="entry name" value="HEAT SHOCK PROTEIN 90 FAMILY MEMBER"/>
    <property type="match status" value="1"/>
</dbReference>